<accession>A0A238BMJ4</accession>
<dbReference type="AlphaFoldDB" id="A0A238BMJ4"/>
<sequence length="255" mass="29382">MNVLTLWIAAASDSNERHSYLRDLIETAAISEKMIENDNTNSVAVMYINHIFILFEHRSLLKCFLINALIPLFAFLVEQAQQFRAKCFDLLLIAISHQEGAYKTVDLILPLIECAQQALQRKDGKLTFKKATNLLEIIIKHKKNELDEEHAIKLLDELIMRTSQIVNPVMRNILGNVASFLFSGCYDAKENAVTENMRKKVVELLEKYMNDNKNQILNEIITAPFIKYPHVLLSELPRIIDFAFDENVRAFQRVC</sequence>
<keyword evidence="2" id="KW-1185">Reference proteome</keyword>
<evidence type="ECO:0000313" key="2">
    <source>
        <dbReference type="Proteomes" id="UP000242913"/>
    </source>
</evidence>
<protein>
    <submittedName>
        <fullName evidence="1">Uncharacterized protein</fullName>
    </submittedName>
</protein>
<dbReference type="OrthoDB" id="342531at2759"/>
<gene>
    <name evidence="1" type="ORF">X798_07307</name>
</gene>
<name>A0A238BMJ4_9BILA</name>
<dbReference type="Proteomes" id="UP000242913">
    <property type="component" value="Unassembled WGS sequence"/>
</dbReference>
<dbReference type="EMBL" id="KZ270501">
    <property type="protein sequence ID" value="OZC05718.1"/>
    <property type="molecule type" value="Genomic_DNA"/>
</dbReference>
<reference evidence="1 2" key="1">
    <citation type="submission" date="2015-12" db="EMBL/GenBank/DDBJ databases">
        <title>Draft genome of the nematode, Onchocerca flexuosa.</title>
        <authorList>
            <person name="Mitreva M."/>
        </authorList>
    </citation>
    <scope>NUCLEOTIDE SEQUENCE [LARGE SCALE GENOMIC DNA]</scope>
    <source>
        <strain evidence="1">Red Deer</strain>
    </source>
</reference>
<proteinExistence type="predicted"/>
<organism evidence="1 2">
    <name type="scientific">Onchocerca flexuosa</name>
    <dbReference type="NCBI Taxonomy" id="387005"/>
    <lineage>
        <taxon>Eukaryota</taxon>
        <taxon>Metazoa</taxon>
        <taxon>Ecdysozoa</taxon>
        <taxon>Nematoda</taxon>
        <taxon>Chromadorea</taxon>
        <taxon>Rhabditida</taxon>
        <taxon>Spirurina</taxon>
        <taxon>Spiruromorpha</taxon>
        <taxon>Filarioidea</taxon>
        <taxon>Onchocercidae</taxon>
        <taxon>Onchocerca</taxon>
    </lineage>
</organism>
<evidence type="ECO:0000313" key="1">
    <source>
        <dbReference type="EMBL" id="OZC05718.1"/>
    </source>
</evidence>